<protein>
    <submittedName>
        <fullName evidence="2">CobW-domain-containing protein</fullName>
    </submittedName>
</protein>
<dbReference type="Proteomes" id="UP000235672">
    <property type="component" value="Unassembled WGS sequence"/>
</dbReference>
<sequence length="379" mass="40947">MSPIPITILTGFLGSGKTTLLLHLLPQLLSQNPSYKLALLKNEFGDLAIDSQLASASSIGGVRELLNGCICCNLVGQLDGALKELAETVKPDRIVVETSGSAFPATLAMEVNRLSRETNGAYTLDGVITVIDVENWKGYDDTSYTAKIQARYTDLIVFNKWEVAGERRMDECLDRMGDLEVPVAWVKSDKGRVPVDVVFGVDGGLARTLGEEPVSNGVVNGHEHVNGHSDSHSHGEKPHQSEVEVLSITLSASSDSVIDVTKLLKLLKSAPKDEVYRIKAVLAASSPIPSSDSEDVSTEEGEGKGRYILNWAFGRWTCTPLLAGKEGEGDWKGDVLRMTMVLARGESRKWGKRVETMGFVEVHGGEGGEKGILTIEKIA</sequence>
<dbReference type="AlphaFoldDB" id="A0A2J6QIJ7"/>
<reference evidence="2 3" key="1">
    <citation type="submission" date="2016-05" db="EMBL/GenBank/DDBJ databases">
        <title>A degradative enzymes factory behind the ericoid mycorrhizal symbiosis.</title>
        <authorList>
            <consortium name="DOE Joint Genome Institute"/>
            <person name="Martino E."/>
            <person name="Morin E."/>
            <person name="Grelet G."/>
            <person name="Kuo A."/>
            <person name="Kohler A."/>
            <person name="Daghino S."/>
            <person name="Barry K."/>
            <person name="Choi C."/>
            <person name="Cichocki N."/>
            <person name="Clum A."/>
            <person name="Copeland A."/>
            <person name="Hainaut M."/>
            <person name="Haridas S."/>
            <person name="Labutti K."/>
            <person name="Lindquist E."/>
            <person name="Lipzen A."/>
            <person name="Khouja H.-R."/>
            <person name="Murat C."/>
            <person name="Ohm R."/>
            <person name="Olson A."/>
            <person name="Spatafora J."/>
            <person name="Veneault-Fourrey C."/>
            <person name="Henrissat B."/>
            <person name="Grigoriev I."/>
            <person name="Martin F."/>
            <person name="Perotto S."/>
        </authorList>
    </citation>
    <scope>NUCLEOTIDE SEQUENCE [LARGE SCALE GENOMIC DNA]</scope>
    <source>
        <strain evidence="2 3">UAMH 7357</strain>
    </source>
</reference>
<evidence type="ECO:0000313" key="3">
    <source>
        <dbReference type="Proteomes" id="UP000235672"/>
    </source>
</evidence>
<accession>A0A2J6QIJ7</accession>
<proteinExistence type="predicted"/>
<evidence type="ECO:0000259" key="1">
    <source>
        <dbReference type="Pfam" id="PF02492"/>
    </source>
</evidence>
<dbReference type="InterPro" id="IPR027417">
    <property type="entry name" value="P-loop_NTPase"/>
</dbReference>
<keyword evidence="3" id="KW-1185">Reference proteome</keyword>
<dbReference type="OrthoDB" id="259708at2759"/>
<feature type="domain" description="CobW/HypB/UreG nucleotide-binding" evidence="1">
    <location>
        <begin position="5"/>
        <end position="176"/>
    </location>
</feature>
<name>A0A2J6QIJ7_9HELO</name>
<dbReference type="PANTHER" id="PTHR13748">
    <property type="entry name" value="COBW-RELATED"/>
    <property type="match status" value="1"/>
</dbReference>
<gene>
    <name evidence="2" type="ORF">NA56DRAFT_617918</name>
</gene>
<dbReference type="EMBL" id="KZ613468">
    <property type="protein sequence ID" value="PMD26096.1"/>
    <property type="molecule type" value="Genomic_DNA"/>
</dbReference>
<dbReference type="CDD" id="cd03112">
    <property type="entry name" value="CobW-like"/>
    <property type="match status" value="1"/>
</dbReference>
<evidence type="ECO:0000313" key="2">
    <source>
        <dbReference type="EMBL" id="PMD26096.1"/>
    </source>
</evidence>
<dbReference type="STRING" id="1745343.A0A2J6QIJ7"/>
<organism evidence="2 3">
    <name type="scientific">Hyaloscypha hepaticicola</name>
    <dbReference type="NCBI Taxonomy" id="2082293"/>
    <lineage>
        <taxon>Eukaryota</taxon>
        <taxon>Fungi</taxon>
        <taxon>Dikarya</taxon>
        <taxon>Ascomycota</taxon>
        <taxon>Pezizomycotina</taxon>
        <taxon>Leotiomycetes</taxon>
        <taxon>Helotiales</taxon>
        <taxon>Hyaloscyphaceae</taxon>
        <taxon>Hyaloscypha</taxon>
    </lineage>
</organism>
<dbReference type="PANTHER" id="PTHR13748:SF62">
    <property type="entry name" value="COBW DOMAIN-CONTAINING PROTEIN"/>
    <property type="match status" value="1"/>
</dbReference>
<dbReference type="GO" id="GO:0005737">
    <property type="term" value="C:cytoplasm"/>
    <property type="evidence" value="ECO:0007669"/>
    <property type="project" value="TreeGrafter"/>
</dbReference>
<dbReference type="SUPFAM" id="SSF52540">
    <property type="entry name" value="P-loop containing nucleoside triphosphate hydrolases"/>
    <property type="match status" value="1"/>
</dbReference>
<dbReference type="InterPro" id="IPR051316">
    <property type="entry name" value="Zinc-reg_GTPase_activator"/>
</dbReference>
<dbReference type="Gene3D" id="3.40.50.300">
    <property type="entry name" value="P-loop containing nucleotide triphosphate hydrolases"/>
    <property type="match status" value="1"/>
</dbReference>
<dbReference type="Pfam" id="PF02492">
    <property type="entry name" value="cobW"/>
    <property type="match status" value="1"/>
</dbReference>
<dbReference type="InterPro" id="IPR003495">
    <property type="entry name" value="CobW/HypB/UreG_nucleotide-bd"/>
</dbReference>